<evidence type="ECO:0000313" key="7">
    <source>
        <dbReference type="EMBL" id="KAB5547908.1"/>
    </source>
</evidence>
<sequence length="132" mass="15324">MDVPFDSTFFKEFHNALACTVKLLLKNDGCSEAIFFCPKRGDSLDKFLEKIEENGLHFSITENYDSEVWKRHQGFMTGDDTCPSYDKHHCYPLMQLPFRKHFLLAECSILSYYHIGSEGHLNCAILATRFCR</sequence>
<dbReference type="PANTHER" id="PTHR13539">
    <property type="entry name" value="CALMODULIN-LYSINE N-METHYLTRANSFERASE"/>
    <property type="match status" value="1"/>
</dbReference>
<reference evidence="8" key="1">
    <citation type="journal article" date="2019" name="Gigascience">
        <title>De novo genome assembly of the endangered Acer yangbiense, a plant species with extremely small populations endemic to Yunnan Province, China.</title>
        <authorList>
            <person name="Yang J."/>
            <person name="Wariss H.M."/>
            <person name="Tao L."/>
            <person name="Zhang R."/>
            <person name="Yun Q."/>
            <person name="Hollingsworth P."/>
            <person name="Dao Z."/>
            <person name="Luo G."/>
            <person name="Guo H."/>
            <person name="Ma Y."/>
            <person name="Sun W."/>
        </authorList>
    </citation>
    <scope>NUCLEOTIDE SEQUENCE [LARGE SCALE GENOMIC DNA]</scope>
    <source>
        <strain evidence="8">cv. br00</strain>
    </source>
</reference>
<keyword evidence="3" id="KW-0963">Cytoplasm</keyword>
<keyword evidence="5" id="KW-0808">Transferase</keyword>
<keyword evidence="4" id="KW-0489">Methyltransferase</keyword>
<dbReference type="GO" id="GO:0018025">
    <property type="term" value="F:calmodulin-lysine N-methyltransferase activity"/>
    <property type="evidence" value="ECO:0007669"/>
    <property type="project" value="InterPro"/>
</dbReference>
<dbReference type="GO" id="GO:0005634">
    <property type="term" value="C:nucleus"/>
    <property type="evidence" value="ECO:0007669"/>
    <property type="project" value="UniProtKB-SubCell"/>
</dbReference>
<dbReference type="GO" id="GO:0005737">
    <property type="term" value="C:cytoplasm"/>
    <property type="evidence" value="ECO:0007669"/>
    <property type="project" value="UniProtKB-SubCell"/>
</dbReference>
<evidence type="ECO:0000256" key="3">
    <source>
        <dbReference type="ARBA" id="ARBA00022490"/>
    </source>
</evidence>
<keyword evidence="8" id="KW-1185">Reference proteome</keyword>
<name>A0A5N5LZ31_9ROSI</name>
<proteinExistence type="predicted"/>
<dbReference type="InterPro" id="IPR029063">
    <property type="entry name" value="SAM-dependent_MTases_sf"/>
</dbReference>
<dbReference type="AlphaFoldDB" id="A0A5N5LZ31"/>
<accession>A0A5N5LZ31</accession>
<comment type="caution">
    <text evidence="7">The sequence shown here is derived from an EMBL/GenBank/DDBJ whole genome shotgun (WGS) entry which is preliminary data.</text>
</comment>
<evidence type="ECO:0000256" key="1">
    <source>
        <dbReference type="ARBA" id="ARBA00004123"/>
    </source>
</evidence>
<comment type="subcellular location">
    <subcellularLocation>
        <location evidence="2">Cytoplasm</location>
    </subcellularLocation>
    <subcellularLocation>
        <location evidence="1">Nucleus</location>
    </subcellularLocation>
</comment>
<organism evidence="7 8">
    <name type="scientific">Salix brachista</name>
    <dbReference type="NCBI Taxonomy" id="2182728"/>
    <lineage>
        <taxon>Eukaryota</taxon>
        <taxon>Viridiplantae</taxon>
        <taxon>Streptophyta</taxon>
        <taxon>Embryophyta</taxon>
        <taxon>Tracheophyta</taxon>
        <taxon>Spermatophyta</taxon>
        <taxon>Magnoliopsida</taxon>
        <taxon>eudicotyledons</taxon>
        <taxon>Gunneridae</taxon>
        <taxon>Pentapetalae</taxon>
        <taxon>rosids</taxon>
        <taxon>fabids</taxon>
        <taxon>Malpighiales</taxon>
        <taxon>Salicaceae</taxon>
        <taxon>Saliceae</taxon>
        <taxon>Salix</taxon>
    </lineage>
</organism>
<dbReference type="Proteomes" id="UP000326939">
    <property type="component" value="Chromosome 7"/>
</dbReference>
<evidence type="ECO:0000256" key="5">
    <source>
        <dbReference type="ARBA" id="ARBA00022679"/>
    </source>
</evidence>
<dbReference type="Gene3D" id="3.40.50.150">
    <property type="entry name" value="Vaccinia Virus protein VP39"/>
    <property type="match status" value="1"/>
</dbReference>
<protein>
    <submittedName>
        <fullName evidence="7">Uncharacterized protein</fullName>
    </submittedName>
</protein>
<dbReference type="EMBL" id="VDCV01000007">
    <property type="protein sequence ID" value="KAB5547908.1"/>
    <property type="molecule type" value="Genomic_DNA"/>
</dbReference>
<evidence type="ECO:0000256" key="6">
    <source>
        <dbReference type="ARBA" id="ARBA00023242"/>
    </source>
</evidence>
<evidence type="ECO:0000256" key="2">
    <source>
        <dbReference type="ARBA" id="ARBA00004496"/>
    </source>
</evidence>
<dbReference type="PANTHER" id="PTHR13539:SF3">
    <property type="entry name" value="CALMODULIN-LYSINE N-METHYLTRANSFERASE"/>
    <property type="match status" value="1"/>
</dbReference>
<evidence type="ECO:0000256" key="4">
    <source>
        <dbReference type="ARBA" id="ARBA00022603"/>
    </source>
</evidence>
<keyword evidence="6" id="KW-0539">Nucleus</keyword>
<evidence type="ECO:0000313" key="8">
    <source>
        <dbReference type="Proteomes" id="UP000326939"/>
    </source>
</evidence>
<dbReference type="GO" id="GO:0032259">
    <property type="term" value="P:methylation"/>
    <property type="evidence" value="ECO:0007669"/>
    <property type="project" value="UniProtKB-KW"/>
</dbReference>
<gene>
    <name evidence="7" type="ORF">DKX38_011314</name>
</gene>
<dbReference type="InterPro" id="IPR025800">
    <property type="entry name" value="CaM-Lys-N-MeTrfase"/>
</dbReference>